<sequence length="128" mass="14195">MKALKITLVLAATVSILCGCNSAADVASRNLSKAADSFEVTRRIVFYNGITGEYMLTVEGLCSLGNYDKNRELSITCKVGPDTFKKHFLGLSDNVTYFVEQMEPSKASVYHYRVIFKPSTILPNIDMQ</sequence>
<organism evidence="1">
    <name type="scientific">uncultured Caudovirales phage</name>
    <dbReference type="NCBI Taxonomy" id="2100421"/>
    <lineage>
        <taxon>Viruses</taxon>
        <taxon>Duplodnaviria</taxon>
        <taxon>Heunggongvirae</taxon>
        <taxon>Uroviricota</taxon>
        <taxon>Caudoviricetes</taxon>
        <taxon>Peduoviridae</taxon>
        <taxon>Maltschvirus</taxon>
        <taxon>Maltschvirus maltsch</taxon>
    </lineage>
</organism>
<proteinExistence type="predicted"/>
<name>A0A6J7WG46_9CAUD</name>
<gene>
    <name evidence="1" type="ORF">UFOVP189_37</name>
</gene>
<dbReference type="EMBL" id="LR798234">
    <property type="protein sequence ID" value="CAB5212684.1"/>
    <property type="molecule type" value="Genomic_DNA"/>
</dbReference>
<accession>A0A6J7WG46</accession>
<evidence type="ECO:0008006" key="2">
    <source>
        <dbReference type="Google" id="ProtNLM"/>
    </source>
</evidence>
<dbReference type="Pfam" id="PF25682">
    <property type="entry name" value="Phage_VG64"/>
    <property type="match status" value="1"/>
</dbReference>
<dbReference type="PROSITE" id="PS51257">
    <property type="entry name" value="PROKAR_LIPOPROTEIN"/>
    <property type="match status" value="1"/>
</dbReference>
<evidence type="ECO:0000313" key="1">
    <source>
        <dbReference type="EMBL" id="CAB5212684.1"/>
    </source>
</evidence>
<reference evidence="1" key="1">
    <citation type="submission" date="2020-05" db="EMBL/GenBank/DDBJ databases">
        <authorList>
            <person name="Chiriac C."/>
            <person name="Salcher M."/>
            <person name="Ghai R."/>
            <person name="Kavagutti S V."/>
        </authorList>
    </citation>
    <scope>NUCLEOTIDE SEQUENCE</scope>
</reference>
<protein>
    <recommendedName>
        <fullName evidence="2">Lipoprotein</fullName>
    </recommendedName>
</protein>
<dbReference type="InterPro" id="IPR058243">
    <property type="entry name" value="Phage_VG64"/>
</dbReference>